<proteinExistence type="predicted"/>
<dbReference type="Proteomes" id="UP000242913">
    <property type="component" value="Unassembled WGS sequence"/>
</dbReference>
<dbReference type="AlphaFoldDB" id="A0A238C1Y0"/>
<name>A0A238C1Y0_9BILA</name>
<evidence type="ECO:0000313" key="2">
    <source>
        <dbReference type="Proteomes" id="UP000242913"/>
    </source>
</evidence>
<sequence length="85" mass="10053">MPAQTCLRYLIERDIAVIPKSVKEHGVKENFEFSQGNFTRLRKESNNQKLHIFDFELTESEVKGCKNVKHCQHPFLFDYQVQPNK</sequence>
<dbReference type="SUPFAM" id="SSF51430">
    <property type="entry name" value="NAD(P)-linked oxidoreductase"/>
    <property type="match status" value="1"/>
</dbReference>
<evidence type="ECO:0008006" key="3">
    <source>
        <dbReference type="Google" id="ProtNLM"/>
    </source>
</evidence>
<gene>
    <name evidence="1" type="ORF">X798_02062</name>
</gene>
<dbReference type="InterPro" id="IPR036812">
    <property type="entry name" value="NAD(P)_OxRdtase_dom_sf"/>
</dbReference>
<evidence type="ECO:0000313" key="1">
    <source>
        <dbReference type="EMBL" id="OZC10918.1"/>
    </source>
</evidence>
<keyword evidence="2" id="KW-1185">Reference proteome</keyword>
<protein>
    <recommendedName>
        <fullName evidence="3">NADP-dependent oxidoreductase domain-containing protein</fullName>
    </recommendedName>
</protein>
<reference evidence="1 2" key="1">
    <citation type="submission" date="2015-12" db="EMBL/GenBank/DDBJ databases">
        <title>Draft genome of the nematode, Onchocerca flexuosa.</title>
        <authorList>
            <person name="Mitreva M."/>
        </authorList>
    </citation>
    <scope>NUCLEOTIDE SEQUENCE [LARGE SCALE GENOMIC DNA]</scope>
    <source>
        <strain evidence="1">Red Deer</strain>
    </source>
</reference>
<accession>A0A238C1Y0</accession>
<organism evidence="1 2">
    <name type="scientific">Onchocerca flexuosa</name>
    <dbReference type="NCBI Taxonomy" id="387005"/>
    <lineage>
        <taxon>Eukaryota</taxon>
        <taxon>Metazoa</taxon>
        <taxon>Ecdysozoa</taxon>
        <taxon>Nematoda</taxon>
        <taxon>Chromadorea</taxon>
        <taxon>Rhabditida</taxon>
        <taxon>Spirurina</taxon>
        <taxon>Spiruromorpha</taxon>
        <taxon>Filarioidea</taxon>
        <taxon>Onchocercidae</taxon>
        <taxon>Onchocerca</taxon>
    </lineage>
</organism>
<dbReference type="Gene3D" id="3.20.20.100">
    <property type="entry name" value="NADP-dependent oxidoreductase domain"/>
    <property type="match status" value="1"/>
</dbReference>
<dbReference type="OrthoDB" id="416253at2759"/>
<dbReference type="EMBL" id="KZ269983">
    <property type="protein sequence ID" value="OZC10918.1"/>
    <property type="molecule type" value="Genomic_DNA"/>
</dbReference>